<accession>A0A1Y6CTZ6</accession>
<keyword evidence="3" id="KW-1185">Reference proteome</keyword>
<feature type="domain" description="ANTAR" evidence="1">
    <location>
        <begin position="124"/>
        <end position="185"/>
    </location>
</feature>
<dbReference type="STRING" id="560819.SAMN05428998_13958"/>
<dbReference type="Proteomes" id="UP000192917">
    <property type="component" value="Unassembled WGS sequence"/>
</dbReference>
<dbReference type="GO" id="GO:0003723">
    <property type="term" value="F:RNA binding"/>
    <property type="evidence" value="ECO:0007669"/>
    <property type="project" value="InterPro"/>
</dbReference>
<evidence type="ECO:0000259" key="1">
    <source>
        <dbReference type="PROSITE" id="PS50921"/>
    </source>
</evidence>
<dbReference type="EMBL" id="FWZX01000039">
    <property type="protein sequence ID" value="SMF79180.1"/>
    <property type="molecule type" value="Genomic_DNA"/>
</dbReference>
<protein>
    <submittedName>
        <fullName evidence="2">Two-component response regulator, AmiR/NasT family, consists of REC and RNA-binding antiterminator (ANTAR) domains</fullName>
    </submittedName>
</protein>
<name>A0A1Y6CTZ6_9PROT</name>
<gene>
    <name evidence="2" type="ORF">SAMN05428998_13958</name>
</gene>
<organism evidence="2 3">
    <name type="scientific">Tistlia consotensis USBA 355</name>
    <dbReference type="NCBI Taxonomy" id="560819"/>
    <lineage>
        <taxon>Bacteria</taxon>
        <taxon>Pseudomonadati</taxon>
        <taxon>Pseudomonadota</taxon>
        <taxon>Alphaproteobacteria</taxon>
        <taxon>Rhodospirillales</taxon>
        <taxon>Rhodovibrionaceae</taxon>
        <taxon>Tistlia</taxon>
    </lineage>
</organism>
<evidence type="ECO:0000313" key="3">
    <source>
        <dbReference type="Proteomes" id="UP000192917"/>
    </source>
</evidence>
<dbReference type="Pfam" id="PF03861">
    <property type="entry name" value="ANTAR"/>
    <property type="match status" value="1"/>
</dbReference>
<reference evidence="2 3" key="1">
    <citation type="submission" date="2017-04" db="EMBL/GenBank/DDBJ databases">
        <authorList>
            <person name="Afonso C.L."/>
            <person name="Miller P.J."/>
            <person name="Scott M.A."/>
            <person name="Spackman E."/>
            <person name="Goraichik I."/>
            <person name="Dimitrov K.M."/>
            <person name="Suarez D.L."/>
            <person name="Swayne D.E."/>
        </authorList>
    </citation>
    <scope>NUCLEOTIDE SEQUENCE [LARGE SCALE GENOMIC DNA]</scope>
    <source>
        <strain evidence="2 3">USBA 355</strain>
    </source>
</reference>
<dbReference type="AlphaFoldDB" id="A0A1Y6CTZ6"/>
<dbReference type="InterPro" id="IPR008327">
    <property type="entry name" value="Sig_transdc_resp-reg_antiterm"/>
</dbReference>
<dbReference type="Gene3D" id="1.10.10.10">
    <property type="entry name" value="Winged helix-like DNA-binding domain superfamily/Winged helix DNA-binding domain"/>
    <property type="match status" value="1"/>
</dbReference>
<dbReference type="RefSeq" id="WP_085126324.1">
    <property type="nucleotide sequence ID" value="NZ_FWZX01000039.1"/>
</dbReference>
<dbReference type="InterPro" id="IPR005561">
    <property type="entry name" value="ANTAR"/>
</dbReference>
<dbReference type="InterPro" id="IPR049021">
    <property type="entry name" value="AmiR_N"/>
</dbReference>
<dbReference type="SMART" id="SM01012">
    <property type="entry name" value="ANTAR"/>
    <property type="match status" value="1"/>
</dbReference>
<dbReference type="InterPro" id="IPR011006">
    <property type="entry name" value="CheY-like_superfamily"/>
</dbReference>
<dbReference type="SUPFAM" id="SSF52172">
    <property type="entry name" value="CheY-like"/>
    <property type="match status" value="1"/>
</dbReference>
<evidence type="ECO:0000313" key="2">
    <source>
        <dbReference type="EMBL" id="SMF79180.1"/>
    </source>
</evidence>
<dbReference type="Gene3D" id="3.40.50.2300">
    <property type="match status" value="1"/>
</dbReference>
<dbReference type="PIRSF" id="PIRSF036382">
    <property type="entry name" value="RR_antiterm"/>
    <property type="match status" value="1"/>
</dbReference>
<proteinExistence type="predicted"/>
<dbReference type="Pfam" id="PF21332">
    <property type="entry name" value="AmiR_N"/>
    <property type="match status" value="1"/>
</dbReference>
<dbReference type="PROSITE" id="PS50921">
    <property type="entry name" value="ANTAR"/>
    <property type="match status" value="1"/>
</dbReference>
<dbReference type="InterPro" id="IPR036388">
    <property type="entry name" value="WH-like_DNA-bd_sf"/>
</dbReference>
<sequence length="215" mass="23405">MTARIPNFRGHRALVLHPADGNRQTLVDQLGRFGIEAVAAWPAPADPPGPIDVLFLDADRGPGTVDEQRWADPGAPVIAITGTEAPGRLEAMLSLEPSAMLNKPIRREGIFKALVFAHHNYRQRRELRAALAVAQEQVKARQVLLKAVLLVMDRLRVGEDEAFAAVRRASMSGSLLIEAFAVELVAEPARNLRLVEQELRRIQPGRAAASGAKAP</sequence>